<sequence length="871" mass="96413">MESPEGDRIKATSLSTPGSSPAVQESPVFNFISNLSPINSVKAARYTQRFFETQFPTPPPVFRTPRLDLQRETSFLKSNDADAASRGYGDCGNRMSTVLVPCIQKELQSCSPSGCVDDYLTDPVEVEGCSNSNELCVQPAKNVSKLSSSGFNSPTITSPKVNGANDRNSEDFMHMLPDQAEEDPLRSLALFETAIEQRDAESFDGSHKLTPTEKADQVESNAFLLSSAQHYEQFTAHFDEKSLYTMSSFEMSVSQNVMLQNTGTQHNGQDGSSQSPKNLQNVEADKNSSENVGPVSTGLLKESTSHQRGIRRHLQFEAALAGKCITTSKSHSSHNVTQESDNSTLPASFRDWESLIPSDIESREVSSGREATSSSQNVASRLSFCQSEFVRSSQNEESLPLIGPLPPGFSLHLSSMAELMPISSDLMPTGRIHDYLKNDQLDDQAVVGASLVISQYTDSMKQISDSLQMTLSEQQAAPCEGMMLTSEIEELNQGSPKKKRQASNSSESEDCKRCNCKKSKCLKLYCDCFAAGIYCIDSCACESCFNKPEYEETVTDTRQQIQSRNPLAFAPKIVGHADSAANVVPQPGTKEDAIARSPSVLKNIVNAFRPMLDAPMDADVRVAAIHLAERQLNYLEYLKVNQIPKVFQSEFSSKTRGLESKYQKVQRWENQSHVKLDAAANVTDSTKTRTIKPFSARWEDLPDMSHLTPLSYSYPEAEASSVSPSMREFQNVRRAHLHQESSFQSSVNPHWQSPMSSMPQFHEDFAEHNRRSSYCKVHDTTKEDNMPEIQKDTSTPSNASKADIPNKKQISPPQFQSQELRSSSTPGGLESDHKFSWKNVPSFPPLTPYSKSKDDIGQTGSDFKGHPSDNR</sequence>
<reference evidence="2" key="1">
    <citation type="journal article" date="2023" name="Hortic. Res.">
        <title>A chromosome-level phased genome enabling allele-level studies in sweet orange: a case study on citrus Huanglongbing tolerance.</title>
        <authorList>
            <person name="Wu B."/>
            <person name="Yu Q."/>
            <person name="Deng Z."/>
            <person name="Duan Y."/>
            <person name="Luo F."/>
            <person name="Gmitter F. Jr."/>
        </authorList>
    </citation>
    <scope>NUCLEOTIDE SEQUENCE [LARGE SCALE GENOMIC DNA]</scope>
    <source>
        <strain evidence="2">cv. Valencia</strain>
    </source>
</reference>
<keyword evidence="2" id="KW-1185">Reference proteome</keyword>
<accession>A0ACB8JAR9</accession>
<comment type="caution">
    <text evidence="1">The sequence shown here is derived from an EMBL/GenBank/DDBJ whole genome shotgun (WGS) entry which is preliminary data.</text>
</comment>
<evidence type="ECO:0000313" key="2">
    <source>
        <dbReference type="Proteomes" id="UP000829398"/>
    </source>
</evidence>
<organism evidence="1 2">
    <name type="scientific">Citrus sinensis</name>
    <name type="common">Sweet orange</name>
    <name type="synonym">Citrus aurantium var. sinensis</name>
    <dbReference type="NCBI Taxonomy" id="2711"/>
    <lineage>
        <taxon>Eukaryota</taxon>
        <taxon>Viridiplantae</taxon>
        <taxon>Streptophyta</taxon>
        <taxon>Embryophyta</taxon>
        <taxon>Tracheophyta</taxon>
        <taxon>Spermatophyta</taxon>
        <taxon>Magnoliopsida</taxon>
        <taxon>eudicotyledons</taxon>
        <taxon>Gunneridae</taxon>
        <taxon>Pentapetalae</taxon>
        <taxon>rosids</taxon>
        <taxon>malvids</taxon>
        <taxon>Sapindales</taxon>
        <taxon>Rutaceae</taxon>
        <taxon>Aurantioideae</taxon>
        <taxon>Citrus</taxon>
    </lineage>
</organism>
<evidence type="ECO:0000313" key="1">
    <source>
        <dbReference type="EMBL" id="KAH9714897.1"/>
    </source>
</evidence>
<dbReference type="EMBL" id="CM039176">
    <property type="protein sequence ID" value="KAH9714897.1"/>
    <property type="molecule type" value="Genomic_DNA"/>
</dbReference>
<dbReference type="Proteomes" id="UP000829398">
    <property type="component" value="Chromosome 7"/>
</dbReference>
<proteinExistence type="predicted"/>
<name>A0ACB8JAR9_CITSI</name>
<gene>
    <name evidence="1" type="ORF">KPL71_020818</name>
</gene>
<protein>
    <submittedName>
        <fullName evidence="1">Uncharacterized protein</fullName>
    </submittedName>
</protein>